<organism evidence="1 2">
    <name type="scientific">Amycolatopsis thermoflava</name>
    <dbReference type="NCBI Taxonomy" id="84480"/>
    <lineage>
        <taxon>Bacteria</taxon>
        <taxon>Bacillati</taxon>
        <taxon>Actinomycetota</taxon>
        <taxon>Actinomycetes</taxon>
        <taxon>Pseudonocardiales</taxon>
        <taxon>Pseudonocardiaceae</taxon>
        <taxon>Amycolatopsis</taxon>
        <taxon>Amycolatopsis methanolica group</taxon>
    </lineage>
</organism>
<proteinExistence type="predicted"/>
<dbReference type="RefSeq" id="WP_123684732.1">
    <property type="nucleotide sequence ID" value="NZ_RKHY01000001.1"/>
</dbReference>
<dbReference type="Proteomes" id="UP000274843">
    <property type="component" value="Unassembled WGS sequence"/>
</dbReference>
<accession>A0A3N2GYN9</accession>
<evidence type="ECO:0000313" key="1">
    <source>
        <dbReference type="EMBL" id="ROS41806.1"/>
    </source>
</evidence>
<keyword evidence="2" id="KW-1185">Reference proteome</keyword>
<dbReference type="AlphaFoldDB" id="A0A3N2GYN9"/>
<gene>
    <name evidence="1" type="ORF">EDD35_4177</name>
</gene>
<reference evidence="1 2" key="1">
    <citation type="submission" date="2018-11" db="EMBL/GenBank/DDBJ databases">
        <title>Sequencing the genomes of 1000 actinobacteria strains.</title>
        <authorList>
            <person name="Klenk H.-P."/>
        </authorList>
    </citation>
    <scope>NUCLEOTIDE SEQUENCE [LARGE SCALE GENOMIC DNA]</scope>
    <source>
        <strain evidence="1 2">DSM 44348</strain>
    </source>
</reference>
<evidence type="ECO:0000313" key="2">
    <source>
        <dbReference type="Proteomes" id="UP000274843"/>
    </source>
</evidence>
<comment type="caution">
    <text evidence="1">The sequence shown here is derived from an EMBL/GenBank/DDBJ whole genome shotgun (WGS) entry which is preliminary data.</text>
</comment>
<dbReference type="GeneID" id="301845516"/>
<name>A0A3N2GYN9_9PSEU</name>
<dbReference type="EMBL" id="RKHY01000001">
    <property type="protein sequence ID" value="ROS41806.1"/>
    <property type="molecule type" value="Genomic_DNA"/>
</dbReference>
<protein>
    <submittedName>
        <fullName evidence="1">Uncharacterized protein</fullName>
    </submittedName>
</protein>
<sequence>MGVELELHTGRPVRDGSSLVRGSYEHGEALARVLDGVRTGRLALVDPYGDTMFNEQEAEAALPQVAALLRDCADDSARAALTDLAGMLEACAATPGGYLWFMGD</sequence>